<dbReference type="EC" id="3.1.4.46" evidence="2"/>
<name>A0ABW8N3C2_9MICC</name>
<dbReference type="PANTHER" id="PTHR46211:SF14">
    <property type="entry name" value="GLYCEROPHOSPHODIESTER PHOSPHODIESTERASE"/>
    <property type="match status" value="1"/>
</dbReference>
<dbReference type="EMBL" id="JBIYEW010000003">
    <property type="protein sequence ID" value="MFK4637480.1"/>
    <property type="molecule type" value="Genomic_DNA"/>
</dbReference>
<keyword evidence="3" id="KW-1185">Reference proteome</keyword>
<dbReference type="Pfam" id="PF03009">
    <property type="entry name" value="GDPD"/>
    <property type="match status" value="1"/>
</dbReference>
<feature type="domain" description="GP-PDE" evidence="1">
    <location>
        <begin position="2"/>
        <end position="251"/>
    </location>
</feature>
<dbReference type="Proteomes" id="UP001620520">
    <property type="component" value="Unassembled WGS sequence"/>
</dbReference>
<dbReference type="PANTHER" id="PTHR46211">
    <property type="entry name" value="GLYCEROPHOSPHORYL DIESTER PHOSPHODIESTERASE"/>
    <property type="match status" value="1"/>
</dbReference>
<accession>A0ABW8N3C2</accession>
<gene>
    <name evidence="2" type="ORF">ABIA52_000369</name>
</gene>
<dbReference type="RefSeq" id="WP_404593362.1">
    <property type="nucleotide sequence ID" value="NZ_JBIYEW010000003.1"/>
</dbReference>
<evidence type="ECO:0000313" key="2">
    <source>
        <dbReference type="EMBL" id="MFK4637480.1"/>
    </source>
</evidence>
<organism evidence="2 3">
    <name type="scientific">Paenarthrobacter histidinolovorans</name>
    <dbReference type="NCBI Taxonomy" id="43664"/>
    <lineage>
        <taxon>Bacteria</taxon>
        <taxon>Bacillati</taxon>
        <taxon>Actinomycetota</taxon>
        <taxon>Actinomycetes</taxon>
        <taxon>Micrococcales</taxon>
        <taxon>Micrococcaceae</taxon>
        <taxon>Paenarthrobacter</taxon>
    </lineage>
</organism>
<keyword evidence="2" id="KW-0378">Hydrolase</keyword>
<dbReference type="InterPro" id="IPR017946">
    <property type="entry name" value="PLC-like_Pdiesterase_TIM-brl"/>
</dbReference>
<proteinExistence type="predicted"/>
<sequence>MIEIQGHRGVLATRHGNTLASFVEALRLGADAIEVDVWLTSDGQLALRHDAVIRDADIRLGFLRDAVVEKHPATTTDVDVETRTPTLAETLALMRFANATAVVLDIEVKTEGTAWDEYGQAIVSALSKVLKAHQHEQALRVRSFDPQIVRAMAAMLPDVPVIALSRANTGQLPGLYPSAPDSLISTALATGASAIAPEFGILNAQLVTEAHLAGLKVYPWTLVTADEILEALELRVDGVCVNDIALAHETLAGQGMALPPARPISLPLLGSGAMA</sequence>
<dbReference type="Gene3D" id="3.20.20.190">
    <property type="entry name" value="Phosphatidylinositol (PI) phosphodiesterase"/>
    <property type="match status" value="1"/>
</dbReference>
<dbReference type="SUPFAM" id="SSF51695">
    <property type="entry name" value="PLC-like phosphodiesterases"/>
    <property type="match status" value="1"/>
</dbReference>
<dbReference type="PROSITE" id="PS50007">
    <property type="entry name" value="PIPLC_X_DOMAIN"/>
    <property type="match status" value="1"/>
</dbReference>
<protein>
    <submittedName>
        <fullName evidence="2">Glycerophosphoryl diester phosphodiesterase</fullName>
        <ecNumber evidence="2">3.1.4.46</ecNumber>
    </submittedName>
</protein>
<dbReference type="PROSITE" id="PS51704">
    <property type="entry name" value="GP_PDE"/>
    <property type="match status" value="1"/>
</dbReference>
<dbReference type="GO" id="GO:0008889">
    <property type="term" value="F:glycerophosphodiester phosphodiesterase activity"/>
    <property type="evidence" value="ECO:0007669"/>
    <property type="project" value="UniProtKB-EC"/>
</dbReference>
<reference evidence="2 3" key="1">
    <citation type="submission" date="2024-10" db="EMBL/GenBank/DDBJ databases">
        <title>Novel secondary metabolite-producing bacteria for plant disease control.</title>
        <authorList>
            <person name="Chevrette M."/>
        </authorList>
    </citation>
    <scope>NUCLEOTIDE SEQUENCE [LARGE SCALE GENOMIC DNA]</scope>
    <source>
        <strain evidence="2 3">J30 TE3557</strain>
    </source>
</reference>
<evidence type="ECO:0000259" key="1">
    <source>
        <dbReference type="PROSITE" id="PS51704"/>
    </source>
</evidence>
<dbReference type="InterPro" id="IPR030395">
    <property type="entry name" value="GP_PDE_dom"/>
</dbReference>
<evidence type="ECO:0000313" key="3">
    <source>
        <dbReference type="Proteomes" id="UP001620520"/>
    </source>
</evidence>
<comment type="caution">
    <text evidence="2">The sequence shown here is derived from an EMBL/GenBank/DDBJ whole genome shotgun (WGS) entry which is preliminary data.</text>
</comment>